<dbReference type="InterPro" id="IPR005123">
    <property type="entry name" value="Oxoglu/Fe-dep_dioxygenase_dom"/>
</dbReference>
<comment type="similarity">
    <text evidence="1 5">Belongs to the iron/ascorbate-dependent oxidoreductase family.</text>
</comment>
<gene>
    <name evidence="7" type="ORF">PVAP13_3NG079733</name>
</gene>
<reference evidence="7" key="1">
    <citation type="submission" date="2020-05" db="EMBL/GenBank/DDBJ databases">
        <title>WGS assembly of Panicum virgatum.</title>
        <authorList>
            <person name="Lovell J.T."/>
            <person name="Jenkins J."/>
            <person name="Shu S."/>
            <person name="Juenger T.E."/>
            <person name="Schmutz J."/>
        </authorList>
    </citation>
    <scope>NUCLEOTIDE SEQUENCE</scope>
    <source>
        <strain evidence="7">AP13</strain>
    </source>
</reference>
<dbReference type="PROSITE" id="PS51471">
    <property type="entry name" value="FE2OG_OXY"/>
    <property type="match status" value="1"/>
</dbReference>
<sequence>MENLLSSAASHETLPESFVFAPDQRPPASAADVALPVIDLARPRDEVRRAVLEAGKELGFFQVVNHGVPEQAAAFYSEDTDRPNRLFSSTTYGTGGERYWRDCLRLACRFPVDAAARVAWPDKPARLRSAVEAFVAPARAVGMELLRLLCEGVGLRPDYFEGELSGGDVVVNMNHYPPCPDPERALGLPPHCDRNLITLLLQGGVPGLQVSYRGDWIRVQPVPGAFVVNFGHQLEIATNGLLRSVEHRAAPNAAVPRTSVATFIMPTEDCLVAPAAELVGACNPPRYRAVTFREFMRVYKAVGARRESVEKAFRI</sequence>
<evidence type="ECO:0000256" key="5">
    <source>
        <dbReference type="RuleBase" id="RU003682"/>
    </source>
</evidence>
<evidence type="ECO:0000313" key="7">
    <source>
        <dbReference type="EMBL" id="KAG2618675.1"/>
    </source>
</evidence>
<dbReference type="SUPFAM" id="SSF51197">
    <property type="entry name" value="Clavaminate synthase-like"/>
    <property type="match status" value="1"/>
</dbReference>
<dbReference type="GO" id="GO:0046872">
    <property type="term" value="F:metal ion binding"/>
    <property type="evidence" value="ECO:0007669"/>
    <property type="project" value="UniProtKB-KW"/>
</dbReference>
<dbReference type="AlphaFoldDB" id="A0A8T0U9X3"/>
<keyword evidence="3 5" id="KW-0560">Oxidoreductase</keyword>
<evidence type="ECO:0000256" key="1">
    <source>
        <dbReference type="ARBA" id="ARBA00008056"/>
    </source>
</evidence>
<keyword evidence="2 5" id="KW-0479">Metal-binding</keyword>
<dbReference type="InterPro" id="IPR044861">
    <property type="entry name" value="IPNS-like_FE2OG_OXY"/>
</dbReference>
<feature type="domain" description="Fe2OG dioxygenase" evidence="6">
    <location>
        <begin position="166"/>
        <end position="266"/>
    </location>
</feature>
<evidence type="ECO:0000256" key="3">
    <source>
        <dbReference type="ARBA" id="ARBA00023002"/>
    </source>
</evidence>
<dbReference type="InterPro" id="IPR050295">
    <property type="entry name" value="Plant_2OG-oxidoreductases"/>
</dbReference>
<name>A0A8T0U9X3_PANVG</name>
<dbReference type="EMBL" id="CM029042">
    <property type="protein sequence ID" value="KAG2618675.1"/>
    <property type="molecule type" value="Genomic_DNA"/>
</dbReference>
<dbReference type="PANTHER" id="PTHR47991">
    <property type="entry name" value="OXOGLUTARATE/IRON-DEPENDENT DIOXYGENASE"/>
    <property type="match status" value="1"/>
</dbReference>
<evidence type="ECO:0000259" key="6">
    <source>
        <dbReference type="PROSITE" id="PS51471"/>
    </source>
</evidence>
<evidence type="ECO:0000256" key="2">
    <source>
        <dbReference type="ARBA" id="ARBA00022723"/>
    </source>
</evidence>
<organism evidence="7 8">
    <name type="scientific">Panicum virgatum</name>
    <name type="common">Blackwell switchgrass</name>
    <dbReference type="NCBI Taxonomy" id="38727"/>
    <lineage>
        <taxon>Eukaryota</taxon>
        <taxon>Viridiplantae</taxon>
        <taxon>Streptophyta</taxon>
        <taxon>Embryophyta</taxon>
        <taxon>Tracheophyta</taxon>
        <taxon>Spermatophyta</taxon>
        <taxon>Magnoliopsida</taxon>
        <taxon>Liliopsida</taxon>
        <taxon>Poales</taxon>
        <taxon>Poaceae</taxon>
        <taxon>PACMAD clade</taxon>
        <taxon>Panicoideae</taxon>
        <taxon>Panicodae</taxon>
        <taxon>Paniceae</taxon>
        <taxon>Panicinae</taxon>
        <taxon>Panicum</taxon>
        <taxon>Panicum sect. Hiantes</taxon>
    </lineage>
</organism>
<keyword evidence="4 5" id="KW-0408">Iron</keyword>
<dbReference type="InterPro" id="IPR026992">
    <property type="entry name" value="DIOX_N"/>
</dbReference>
<keyword evidence="8" id="KW-1185">Reference proteome</keyword>
<evidence type="ECO:0000313" key="8">
    <source>
        <dbReference type="Proteomes" id="UP000823388"/>
    </source>
</evidence>
<protein>
    <recommendedName>
        <fullName evidence="6">Fe2OG dioxygenase domain-containing protein</fullName>
    </recommendedName>
</protein>
<proteinExistence type="inferred from homology"/>
<evidence type="ECO:0000256" key="4">
    <source>
        <dbReference type="ARBA" id="ARBA00023004"/>
    </source>
</evidence>
<dbReference type="Proteomes" id="UP000823388">
    <property type="component" value="Chromosome 3N"/>
</dbReference>
<dbReference type="Gene3D" id="2.60.120.330">
    <property type="entry name" value="B-lactam Antibiotic, Isopenicillin N Synthase, Chain"/>
    <property type="match status" value="1"/>
</dbReference>
<accession>A0A8T0U9X3</accession>
<dbReference type="Pfam" id="PF14226">
    <property type="entry name" value="DIOX_N"/>
    <property type="match status" value="1"/>
</dbReference>
<dbReference type="Pfam" id="PF03171">
    <property type="entry name" value="2OG-FeII_Oxy"/>
    <property type="match status" value="1"/>
</dbReference>
<dbReference type="InterPro" id="IPR027443">
    <property type="entry name" value="IPNS-like_sf"/>
</dbReference>
<dbReference type="GO" id="GO:0016491">
    <property type="term" value="F:oxidoreductase activity"/>
    <property type="evidence" value="ECO:0007669"/>
    <property type="project" value="UniProtKB-KW"/>
</dbReference>
<comment type="caution">
    <text evidence="7">The sequence shown here is derived from an EMBL/GenBank/DDBJ whole genome shotgun (WGS) entry which is preliminary data.</text>
</comment>